<protein>
    <submittedName>
        <fullName evidence="3">Heptosyltransferase-2</fullName>
    </submittedName>
</protein>
<dbReference type="Proteomes" id="UP000199226">
    <property type="component" value="Unassembled WGS sequence"/>
</dbReference>
<dbReference type="AlphaFoldDB" id="A0A1G9QKZ8"/>
<dbReference type="SUPFAM" id="SSF53756">
    <property type="entry name" value="UDP-Glycosyltransferase/glycogen phosphorylase"/>
    <property type="match status" value="1"/>
</dbReference>
<reference evidence="4" key="1">
    <citation type="submission" date="2016-10" db="EMBL/GenBank/DDBJ databases">
        <authorList>
            <person name="Varghese N."/>
            <person name="Submissions S."/>
        </authorList>
    </citation>
    <scope>NUCLEOTIDE SEQUENCE [LARGE SCALE GENOMIC DNA]</scope>
    <source>
        <strain evidence="4">DSM 24536</strain>
    </source>
</reference>
<evidence type="ECO:0000313" key="3">
    <source>
        <dbReference type="EMBL" id="SDM10955.1"/>
    </source>
</evidence>
<name>A0A1G9QKZ8_9SPHI</name>
<sequence length="325" mass="36888">MKNKNLKILIIRFSSIGDIVLTSPVVRCLKEQIEGLELHYLSKRSFEPVLAGNPHIDKLHFFENSLSECISDLKKEKFDHVIDLHHNLRTLLIKTSLGVNSRSFDKLNWQKWLLVNFKKNLLPPVHIVDRYLQTVEFLGVKNDGKGLDYFLKNEYDLKSMLPQSHLNYISVVIGAQHGTKRLPVERLIELCSKIVHPLVLLGGPEDAERGEKISQAAGKHVFNACGKFKLDQSAFLIKMSDKVISHDTGLMHIAAAFNKPILSVWGNTVPEFGMYPYKADRSYIYEVKGLNCRPCSKIGHDTCPKGHFKCMNTINLNEVIDQVNG</sequence>
<proteinExistence type="predicted"/>
<accession>A0A1G9QKZ8</accession>
<dbReference type="OrthoDB" id="9768048at2"/>
<dbReference type="InterPro" id="IPR002201">
    <property type="entry name" value="Glyco_trans_9"/>
</dbReference>
<evidence type="ECO:0000313" key="4">
    <source>
        <dbReference type="Proteomes" id="UP000199226"/>
    </source>
</evidence>
<dbReference type="Pfam" id="PF01075">
    <property type="entry name" value="Glyco_transf_9"/>
    <property type="match status" value="1"/>
</dbReference>
<dbReference type="GO" id="GO:0009244">
    <property type="term" value="P:lipopolysaccharide core region biosynthetic process"/>
    <property type="evidence" value="ECO:0007669"/>
    <property type="project" value="TreeGrafter"/>
</dbReference>
<gene>
    <name evidence="3" type="ORF">SAMN05421813_10660</name>
</gene>
<dbReference type="InterPro" id="IPR051199">
    <property type="entry name" value="LPS_LOS_Heptosyltrfase"/>
</dbReference>
<dbReference type="EMBL" id="FNHH01000006">
    <property type="protein sequence ID" value="SDM10955.1"/>
    <property type="molecule type" value="Genomic_DNA"/>
</dbReference>
<dbReference type="GO" id="GO:0005829">
    <property type="term" value="C:cytosol"/>
    <property type="evidence" value="ECO:0007669"/>
    <property type="project" value="TreeGrafter"/>
</dbReference>
<dbReference type="PANTHER" id="PTHR30160">
    <property type="entry name" value="TETRAACYLDISACCHARIDE 4'-KINASE-RELATED"/>
    <property type="match status" value="1"/>
</dbReference>
<dbReference type="Gene3D" id="3.40.50.2000">
    <property type="entry name" value="Glycogen Phosphorylase B"/>
    <property type="match status" value="2"/>
</dbReference>
<dbReference type="CDD" id="cd03789">
    <property type="entry name" value="GT9_LPS_heptosyltransferase"/>
    <property type="match status" value="1"/>
</dbReference>
<dbReference type="STRING" id="990371.SAMN05421813_10660"/>
<dbReference type="RefSeq" id="WP_090701890.1">
    <property type="nucleotide sequence ID" value="NZ_FNHH01000006.1"/>
</dbReference>
<dbReference type="GO" id="GO:0008713">
    <property type="term" value="F:ADP-heptose-lipopolysaccharide heptosyltransferase activity"/>
    <property type="evidence" value="ECO:0007669"/>
    <property type="project" value="TreeGrafter"/>
</dbReference>
<evidence type="ECO:0000256" key="1">
    <source>
        <dbReference type="ARBA" id="ARBA00022676"/>
    </source>
</evidence>
<organism evidence="3 4">
    <name type="scientific">Daejeonella rubra</name>
    <dbReference type="NCBI Taxonomy" id="990371"/>
    <lineage>
        <taxon>Bacteria</taxon>
        <taxon>Pseudomonadati</taxon>
        <taxon>Bacteroidota</taxon>
        <taxon>Sphingobacteriia</taxon>
        <taxon>Sphingobacteriales</taxon>
        <taxon>Sphingobacteriaceae</taxon>
        <taxon>Daejeonella</taxon>
    </lineage>
</organism>
<keyword evidence="1" id="KW-0328">Glycosyltransferase</keyword>
<dbReference type="PANTHER" id="PTHR30160:SF1">
    <property type="entry name" value="LIPOPOLYSACCHARIDE 1,2-N-ACETYLGLUCOSAMINETRANSFERASE-RELATED"/>
    <property type="match status" value="1"/>
</dbReference>
<keyword evidence="2 3" id="KW-0808">Transferase</keyword>
<evidence type="ECO:0000256" key="2">
    <source>
        <dbReference type="ARBA" id="ARBA00022679"/>
    </source>
</evidence>
<keyword evidence="4" id="KW-1185">Reference proteome</keyword>